<dbReference type="GO" id="GO:0090263">
    <property type="term" value="P:positive regulation of canonical Wnt signaling pathway"/>
    <property type="evidence" value="ECO:0007669"/>
    <property type="project" value="TreeGrafter"/>
</dbReference>
<feature type="signal peptide" evidence="14">
    <location>
        <begin position="1"/>
        <end position="21"/>
    </location>
</feature>
<dbReference type="EMBL" id="KY031139">
    <property type="protein sequence ID" value="ATU82890.1"/>
    <property type="molecule type" value="mRNA"/>
</dbReference>
<evidence type="ECO:0000256" key="13">
    <source>
        <dbReference type="SAM" id="MobiDB-lite"/>
    </source>
</evidence>
<evidence type="ECO:0000256" key="3">
    <source>
        <dbReference type="ARBA" id="ARBA00022475"/>
    </source>
</evidence>
<evidence type="ECO:0000256" key="8">
    <source>
        <dbReference type="ARBA" id="ARBA00023180"/>
    </source>
</evidence>
<dbReference type="PANTHER" id="PTHR10822">
    <property type="entry name" value="GLYPICAN"/>
    <property type="match status" value="1"/>
</dbReference>
<keyword evidence="3" id="KW-1003">Cell membrane</keyword>
<evidence type="ECO:0000256" key="6">
    <source>
        <dbReference type="ARBA" id="ARBA00022974"/>
    </source>
</evidence>
<keyword evidence="10 12" id="KW-0449">Lipoprotein</keyword>
<accession>A0A2K8JS74</accession>
<evidence type="ECO:0000256" key="12">
    <source>
        <dbReference type="RuleBase" id="RU003519"/>
    </source>
</evidence>
<dbReference type="InterPro" id="IPR001863">
    <property type="entry name" value="Glypican"/>
</dbReference>
<evidence type="ECO:0000256" key="11">
    <source>
        <dbReference type="RuleBase" id="RU003518"/>
    </source>
</evidence>
<keyword evidence="9 12" id="KW-0357">Heparan sulfate</keyword>
<sequence>MICVKIVLLLVISFVCHLVTSATVYQQQSDNRLTTTNHDTNVNISTATPTSVSGATTSGTPTTTAQGPLAVEECTSVRINLEQSGLKLDIPQIPFNGSGVCGEGRSCCGAKIEAELKKSATMALHTFLQNNFVSVRAMLASTASALHVNVRRLAVKSEKNTMNVFEEVYRGMFADVRQPLSELYRTLAEYLEKAEIIPTDLPPAVPSNDGVLLEASVMKFYKELFPLVYHQAVHHLKAQDFTPNYKACLKEHTESVAPYGTIARKMANNVAQSFETTKVLLQALTLGLEVLNTTDEIMSRKEENSDSCRDALLRLYYCPKCLGLASNVKPCNNYCLNVMRGCLTQQRTTELDLPWSNFIMETQRLVKEVRDGQLPNIGEVLSGFSSVISDAIMYATLNSPDIATKVQEKCGTPQLMENSTIKPNNEVNVEEAIKNVREKNQSTTNLWTPLNSFLEALDKTKARGFYANLAELLCSDESFAETRDTADCWNGHRIGEYTKALVRPGVDAQKYNPEMSWTAAEADPRIGHLSDKLRHMRQVVVSRLSEKWGLESDSLIKSEGSGSGAGPSGTWPSDDEEYEPPYWSTEGSGSGDRPDPGVLIDGEDKTVKVAIGDTPTNSNNLPSDKRSSANRIGISILLISTVIIFI</sequence>
<dbReference type="GO" id="GO:0098552">
    <property type="term" value="C:side of membrane"/>
    <property type="evidence" value="ECO:0007669"/>
    <property type="project" value="UniProtKB-KW"/>
</dbReference>
<evidence type="ECO:0000256" key="4">
    <source>
        <dbReference type="ARBA" id="ARBA00022622"/>
    </source>
</evidence>
<keyword evidence="4 12" id="KW-0336">GPI-anchor</keyword>
<evidence type="ECO:0000313" key="15">
    <source>
        <dbReference type="EMBL" id="ATU82890.1"/>
    </source>
</evidence>
<protein>
    <submittedName>
        <fullName evidence="15">Secreted Glypican-like protein</fullName>
    </submittedName>
</protein>
<name>A0A2K8JS74_PRIPG</name>
<evidence type="ECO:0000256" key="7">
    <source>
        <dbReference type="ARBA" id="ARBA00023136"/>
    </source>
</evidence>
<comment type="function">
    <text evidence="12">Cell surface proteoglycan.</text>
</comment>
<feature type="compositionally biased region" description="Low complexity" evidence="13">
    <location>
        <begin position="46"/>
        <end position="66"/>
    </location>
</feature>
<keyword evidence="5 14" id="KW-0732">Signal</keyword>
<feature type="region of interest" description="Disordered" evidence="13">
    <location>
        <begin position="35"/>
        <end position="66"/>
    </location>
</feature>
<organism evidence="15">
    <name type="scientific">Pristhesancus plagipennis</name>
    <name type="common">Common assassin bug</name>
    <dbReference type="NCBI Taxonomy" id="1955184"/>
    <lineage>
        <taxon>Eukaryota</taxon>
        <taxon>Metazoa</taxon>
        <taxon>Ecdysozoa</taxon>
        <taxon>Arthropoda</taxon>
        <taxon>Hexapoda</taxon>
        <taxon>Insecta</taxon>
        <taxon>Pterygota</taxon>
        <taxon>Neoptera</taxon>
        <taxon>Paraneoptera</taxon>
        <taxon>Hemiptera</taxon>
        <taxon>Heteroptera</taxon>
        <taxon>Panheteroptera</taxon>
        <taxon>Cimicomorpha</taxon>
        <taxon>Reduviidae</taxon>
        <taxon>Harpactorinae</taxon>
        <taxon>Harpactorini</taxon>
        <taxon>Pristhesancus</taxon>
    </lineage>
</organism>
<keyword evidence="6 12" id="KW-0654">Proteoglycan</keyword>
<dbReference type="GO" id="GO:0009986">
    <property type="term" value="C:cell surface"/>
    <property type="evidence" value="ECO:0007669"/>
    <property type="project" value="TreeGrafter"/>
</dbReference>
<dbReference type="PANTHER" id="PTHR10822:SF29">
    <property type="entry name" value="DIVISION ABNORMALLY DELAYED PROTEIN"/>
    <property type="match status" value="1"/>
</dbReference>
<reference evidence="15" key="1">
    <citation type="submission" date="2016-10" db="EMBL/GenBank/DDBJ databases">
        <title>The assassin bug Pristhesancus plagipennis produces two different types of venom.</title>
        <authorList>
            <person name="Walker A.A."/>
            <person name="Herzig V."/>
            <person name="Jin J."/>
            <person name="Fry B.G."/>
            <person name="King G.F."/>
        </authorList>
    </citation>
    <scope>NUCLEOTIDE SEQUENCE</scope>
    <source>
        <tissue evidence="15">Venom/labial glands</tissue>
    </source>
</reference>
<feature type="region of interest" description="Disordered" evidence="13">
    <location>
        <begin position="555"/>
        <end position="626"/>
    </location>
</feature>
<dbReference type="GO" id="GO:0005886">
    <property type="term" value="C:plasma membrane"/>
    <property type="evidence" value="ECO:0007669"/>
    <property type="project" value="UniProtKB-SubCell"/>
</dbReference>
<evidence type="ECO:0000256" key="10">
    <source>
        <dbReference type="ARBA" id="ARBA00023288"/>
    </source>
</evidence>
<evidence type="ECO:0000256" key="5">
    <source>
        <dbReference type="ARBA" id="ARBA00022729"/>
    </source>
</evidence>
<keyword evidence="8" id="KW-0325">Glycoprotein</keyword>
<evidence type="ECO:0000256" key="1">
    <source>
        <dbReference type="ARBA" id="ARBA00004609"/>
    </source>
</evidence>
<proteinExistence type="evidence at transcript level"/>
<evidence type="ECO:0000256" key="2">
    <source>
        <dbReference type="ARBA" id="ARBA00010260"/>
    </source>
</evidence>
<comment type="subcellular location">
    <subcellularLocation>
        <location evidence="1 12">Cell membrane</location>
        <topology evidence="1 12">Lipid-anchor</topology>
        <topology evidence="1 12">GPI-anchor</topology>
    </subcellularLocation>
</comment>
<dbReference type="Pfam" id="PF01153">
    <property type="entry name" value="Glypican"/>
    <property type="match status" value="1"/>
</dbReference>
<feature type="chain" id="PRO_5014707150" evidence="14">
    <location>
        <begin position="22"/>
        <end position="646"/>
    </location>
</feature>
<dbReference type="AlphaFoldDB" id="A0A2K8JS74"/>
<dbReference type="GO" id="GO:1905475">
    <property type="term" value="P:regulation of protein localization to membrane"/>
    <property type="evidence" value="ECO:0007669"/>
    <property type="project" value="TreeGrafter"/>
</dbReference>
<dbReference type="GO" id="GO:0005576">
    <property type="term" value="C:extracellular region"/>
    <property type="evidence" value="ECO:0007669"/>
    <property type="project" value="TreeGrafter"/>
</dbReference>
<evidence type="ECO:0000256" key="14">
    <source>
        <dbReference type="SAM" id="SignalP"/>
    </source>
</evidence>
<evidence type="ECO:0000256" key="9">
    <source>
        <dbReference type="ARBA" id="ARBA00023207"/>
    </source>
</evidence>
<dbReference type="GO" id="GO:0016477">
    <property type="term" value="P:cell migration"/>
    <property type="evidence" value="ECO:0007669"/>
    <property type="project" value="TreeGrafter"/>
</dbReference>
<feature type="compositionally biased region" description="Polar residues" evidence="13">
    <location>
        <begin position="35"/>
        <end position="45"/>
    </location>
</feature>
<comment type="similarity">
    <text evidence="2 11">Belongs to the glypican family.</text>
</comment>
<keyword evidence="7 12" id="KW-0472">Membrane</keyword>